<sequence>MFVLRGLDGKIVTSTEWGKEEKEEQYETYEQAQHALQEIEKSLPKGMFRIVALDCERCGGNNDVTVFHVNDEPKAFCQNCRVDLFARKNPVGRPSVGITKKVSLTLPENEWTWFEEKANGNRSQFLRHLVWEAQSPENEWNNYACLGYAIAGAKKLGYDEEKIQELVRAIYGEFDWKSVPVAEKIYTESDY</sequence>
<accession>A0A9D2F6U7</accession>
<evidence type="ECO:0000313" key="1">
    <source>
        <dbReference type="EMBL" id="HIZ53103.1"/>
    </source>
</evidence>
<dbReference type="Proteomes" id="UP000824063">
    <property type="component" value="Unassembled WGS sequence"/>
</dbReference>
<comment type="caution">
    <text evidence="1">The sequence shown here is derived from an EMBL/GenBank/DDBJ whole genome shotgun (WGS) entry which is preliminary data.</text>
</comment>
<reference evidence="1" key="2">
    <citation type="submission" date="2021-04" db="EMBL/GenBank/DDBJ databases">
        <authorList>
            <person name="Gilroy R."/>
        </authorList>
    </citation>
    <scope>NUCLEOTIDE SEQUENCE</scope>
    <source>
        <strain evidence="1">CHK172-16539</strain>
    </source>
</reference>
<evidence type="ECO:0000313" key="2">
    <source>
        <dbReference type="Proteomes" id="UP000824063"/>
    </source>
</evidence>
<dbReference type="EMBL" id="DXBN01000097">
    <property type="protein sequence ID" value="HIZ53103.1"/>
    <property type="molecule type" value="Genomic_DNA"/>
</dbReference>
<name>A0A9D2F6U7_9ENTE</name>
<reference evidence="1" key="1">
    <citation type="journal article" date="2021" name="PeerJ">
        <title>Extensive microbial diversity within the chicken gut microbiome revealed by metagenomics and culture.</title>
        <authorList>
            <person name="Gilroy R."/>
            <person name="Ravi A."/>
            <person name="Getino M."/>
            <person name="Pursley I."/>
            <person name="Horton D.L."/>
            <person name="Alikhan N.F."/>
            <person name="Baker D."/>
            <person name="Gharbi K."/>
            <person name="Hall N."/>
            <person name="Watson M."/>
            <person name="Adriaenssens E.M."/>
            <person name="Foster-Nyarko E."/>
            <person name="Jarju S."/>
            <person name="Secka A."/>
            <person name="Antonio M."/>
            <person name="Oren A."/>
            <person name="Chaudhuri R.R."/>
            <person name="La Ragione R."/>
            <person name="Hildebrand F."/>
            <person name="Pallen M.J."/>
        </authorList>
    </citation>
    <scope>NUCLEOTIDE SEQUENCE</scope>
    <source>
        <strain evidence="1">CHK172-16539</strain>
    </source>
</reference>
<dbReference type="AlphaFoldDB" id="A0A9D2F6U7"/>
<protein>
    <submittedName>
        <fullName evidence="1">Uncharacterized protein</fullName>
    </submittedName>
</protein>
<proteinExistence type="predicted"/>
<organism evidence="1 2">
    <name type="scientific">Candidatus Enterococcus avicola</name>
    <dbReference type="NCBI Taxonomy" id="2838561"/>
    <lineage>
        <taxon>Bacteria</taxon>
        <taxon>Bacillati</taxon>
        <taxon>Bacillota</taxon>
        <taxon>Bacilli</taxon>
        <taxon>Lactobacillales</taxon>
        <taxon>Enterococcaceae</taxon>
        <taxon>Enterococcus</taxon>
    </lineage>
</organism>
<gene>
    <name evidence="1" type="ORF">IAA20_04070</name>
</gene>